<accession>A0ABU5L8E6</accession>
<reference evidence="1 2" key="1">
    <citation type="submission" date="2023-02" db="EMBL/GenBank/DDBJ databases">
        <title>Host association and intracellularity evolved multiple times independently in the Rickettsiales.</title>
        <authorList>
            <person name="Castelli M."/>
            <person name="Nardi T."/>
            <person name="Gammuto L."/>
            <person name="Bellinzona G."/>
            <person name="Sabaneyeva E."/>
            <person name="Potekhin A."/>
            <person name="Serra V."/>
            <person name="Petroni G."/>
            <person name="Sassera D."/>
        </authorList>
    </citation>
    <scope>NUCLEOTIDE SEQUENCE [LARGE SCALE GENOMIC DNA]</scope>
    <source>
        <strain evidence="1 2">BOD18</strain>
    </source>
</reference>
<comment type="caution">
    <text evidence="1">The sequence shown here is derived from an EMBL/GenBank/DDBJ whole genome shotgun (WGS) entry which is preliminary data.</text>
</comment>
<evidence type="ECO:0000313" key="1">
    <source>
        <dbReference type="EMBL" id="MDZ5762160.1"/>
    </source>
</evidence>
<dbReference type="RefSeq" id="WP_322497639.1">
    <property type="nucleotide sequence ID" value="NZ_JARGYT010000024.1"/>
</dbReference>
<keyword evidence="2" id="KW-1185">Reference proteome</keyword>
<protein>
    <submittedName>
        <fullName evidence="1">Uncharacterized protein</fullName>
    </submittedName>
</protein>
<evidence type="ECO:0000313" key="2">
    <source>
        <dbReference type="Proteomes" id="UP001293791"/>
    </source>
</evidence>
<proteinExistence type="predicted"/>
<gene>
    <name evidence="1" type="ORF">Cyrtocomes_00531</name>
</gene>
<dbReference type="EMBL" id="JARGYT010000024">
    <property type="protein sequence ID" value="MDZ5762160.1"/>
    <property type="molecule type" value="Genomic_DNA"/>
</dbReference>
<name>A0ABU5L8E6_9RICK</name>
<organism evidence="1 2">
    <name type="scientific">Candidatus Cyrtobacter comes</name>
    <dbReference type="NCBI Taxonomy" id="675776"/>
    <lineage>
        <taxon>Bacteria</taxon>
        <taxon>Pseudomonadati</taxon>
        <taxon>Pseudomonadota</taxon>
        <taxon>Alphaproteobacteria</taxon>
        <taxon>Rickettsiales</taxon>
        <taxon>Candidatus Midichloriaceae</taxon>
        <taxon>Candidatus Cyrtobacter</taxon>
    </lineage>
</organism>
<dbReference type="Proteomes" id="UP001293791">
    <property type="component" value="Unassembled WGS sequence"/>
</dbReference>
<sequence>MTKVTETDIQHEGAPIEPKCRENFFNSFRYDLVSETRYNLQSLAGVFQPYSEQNPQQPSDDNKGVNKVTTFTSRALLGDNEERTICKAAAKFQFSADGYGRFQGGHAIESWKVIGLLNKDGSLETKVHGGSLSYGLNSDWKLLGIEGTIEARLYDIHQSLTDNQADWPIRPSSEVSGDDALIESKSTQDCGTQTGDNEYSAELEILPTTTCVEGC</sequence>